<dbReference type="Gene3D" id="1.20.1250.20">
    <property type="entry name" value="MFS general substrate transporter like domains"/>
    <property type="match status" value="1"/>
</dbReference>
<comment type="subcellular location">
    <subcellularLocation>
        <location evidence="1">Membrane</location>
        <topology evidence="1">Multi-pass membrane protein</topology>
    </subcellularLocation>
</comment>
<dbReference type="GO" id="GO:0016020">
    <property type="term" value="C:membrane"/>
    <property type="evidence" value="ECO:0007669"/>
    <property type="project" value="UniProtKB-SubCell"/>
</dbReference>
<comment type="similarity">
    <text evidence="2">Belongs to the major facilitator superfamily. Proton-dependent oligopeptide transporter (POT/PTR) (TC 2.A.17) family.</text>
</comment>
<feature type="transmembrane region" description="Helical" evidence="6">
    <location>
        <begin position="485"/>
        <end position="510"/>
    </location>
</feature>
<evidence type="ECO:0008006" key="9">
    <source>
        <dbReference type="Google" id="ProtNLM"/>
    </source>
</evidence>
<protein>
    <recommendedName>
        <fullName evidence="9">Major facilitator superfamily (MFS) profile domain-containing protein</fullName>
    </recommendedName>
</protein>
<keyword evidence="4 6" id="KW-1133">Transmembrane helix</keyword>
<organism evidence="7 8">
    <name type="scientific">Papaver somniferum</name>
    <name type="common">Opium poppy</name>
    <dbReference type="NCBI Taxonomy" id="3469"/>
    <lineage>
        <taxon>Eukaryota</taxon>
        <taxon>Viridiplantae</taxon>
        <taxon>Streptophyta</taxon>
        <taxon>Embryophyta</taxon>
        <taxon>Tracheophyta</taxon>
        <taxon>Spermatophyta</taxon>
        <taxon>Magnoliopsida</taxon>
        <taxon>Ranunculales</taxon>
        <taxon>Papaveraceae</taxon>
        <taxon>Papaveroideae</taxon>
        <taxon>Papaver</taxon>
    </lineage>
</organism>
<feature type="transmembrane region" description="Helical" evidence="6">
    <location>
        <begin position="402"/>
        <end position="422"/>
    </location>
</feature>
<dbReference type="FunFam" id="1.20.1250.20:FF:000410">
    <property type="entry name" value="POT family protein"/>
    <property type="match status" value="1"/>
</dbReference>
<keyword evidence="5 6" id="KW-0472">Membrane</keyword>
<evidence type="ECO:0000256" key="5">
    <source>
        <dbReference type="ARBA" id="ARBA00023136"/>
    </source>
</evidence>
<evidence type="ECO:0000313" key="7">
    <source>
        <dbReference type="EMBL" id="RZC75811.1"/>
    </source>
</evidence>
<accession>A0A4Y7KUL7</accession>
<feature type="transmembrane region" description="Helical" evidence="6">
    <location>
        <begin position="454"/>
        <end position="473"/>
    </location>
</feature>
<dbReference type="PANTHER" id="PTHR11654">
    <property type="entry name" value="OLIGOPEPTIDE TRANSPORTER-RELATED"/>
    <property type="match status" value="1"/>
</dbReference>
<feature type="transmembrane region" description="Helical" evidence="6">
    <location>
        <begin position="157"/>
        <end position="179"/>
    </location>
</feature>
<evidence type="ECO:0000256" key="6">
    <source>
        <dbReference type="SAM" id="Phobius"/>
    </source>
</evidence>
<evidence type="ECO:0000256" key="1">
    <source>
        <dbReference type="ARBA" id="ARBA00004141"/>
    </source>
</evidence>
<dbReference type="GO" id="GO:0022857">
    <property type="term" value="F:transmembrane transporter activity"/>
    <property type="evidence" value="ECO:0007669"/>
    <property type="project" value="InterPro"/>
</dbReference>
<feature type="transmembrane region" description="Helical" evidence="6">
    <location>
        <begin position="104"/>
        <end position="125"/>
    </location>
</feature>
<dbReference type="Proteomes" id="UP000316621">
    <property type="component" value="Chromosome 9"/>
</dbReference>
<reference evidence="7 8" key="1">
    <citation type="journal article" date="2018" name="Science">
        <title>The opium poppy genome and morphinan production.</title>
        <authorList>
            <person name="Guo L."/>
            <person name="Winzer T."/>
            <person name="Yang X."/>
            <person name="Li Y."/>
            <person name="Ning Z."/>
            <person name="He Z."/>
            <person name="Teodor R."/>
            <person name="Lu Y."/>
            <person name="Bowser T.A."/>
            <person name="Graham I.A."/>
            <person name="Ye K."/>
        </authorList>
    </citation>
    <scope>NUCLEOTIDE SEQUENCE [LARGE SCALE GENOMIC DNA]</scope>
    <source>
        <strain evidence="8">cv. HN1</strain>
        <tissue evidence="7">Leaves</tissue>
    </source>
</reference>
<keyword evidence="8" id="KW-1185">Reference proteome</keyword>
<gene>
    <name evidence="7" type="ORF">C5167_000172</name>
</gene>
<dbReference type="InterPro" id="IPR000109">
    <property type="entry name" value="POT_fam"/>
</dbReference>
<feature type="transmembrane region" description="Helical" evidence="6">
    <location>
        <begin position="359"/>
        <end position="381"/>
    </location>
</feature>
<evidence type="ECO:0000256" key="4">
    <source>
        <dbReference type="ARBA" id="ARBA00022989"/>
    </source>
</evidence>
<keyword evidence="3 6" id="KW-0812">Transmembrane</keyword>
<feature type="transmembrane region" description="Helical" evidence="6">
    <location>
        <begin position="320"/>
        <end position="339"/>
    </location>
</feature>
<dbReference type="Gramene" id="RZC75811">
    <property type="protein sequence ID" value="RZC75811"/>
    <property type="gene ID" value="C5167_000172"/>
</dbReference>
<dbReference type="SUPFAM" id="SSF103473">
    <property type="entry name" value="MFS general substrate transporter"/>
    <property type="match status" value="1"/>
</dbReference>
<dbReference type="Pfam" id="PF00854">
    <property type="entry name" value="PTR2"/>
    <property type="match status" value="1"/>
</dbReference>
<dbReference type="InterPro" id="IPR036259">
    <property type="entry name" value="MFS_trans_sf"/>
</dbReference>
<proteinExistence type="inferred from homology"/>
<evidence type="ECO:0000313" key="8">
    <source>
        <dbReference type="Proteomes" id="UP000316621"/>
    </source>
</evidence>
<name>A0A4Y7KUL7_PAPSO</name>
<feature type="transmembrane region" description="Helical" evidence="6">
    <location>
        <begin position="530"/>
        <end position="549"/>
    </location>
</feature>
<feature type="transmembrane region" description="Helical" evidence="6">
    <location>
        <begin position="73"/>
        <end position="92"/>
    </location>
</feature>
<sequence length="552" mass="59842">MTGAGVGNRSDEPLLLQQNIISTDLNEECSRKYIEGMVNYKGEKLLKMINNQLVGGWKSATPLIVIGVAETTAALNVNILVGAMFMLPLIISPVADCYIGRFRTVLFSTFSSILGLGFLTISAALNGGSMDTTFCVSNKTEEADKPRAYPSTVQVSFFFLSLYLVVFGIAGNSTCGTAFGADQFDGDNLSECKSKSSFFTWKQIGGSVGMALSNTILNYIQDNLGWGLGFGISCISLIVALIIFVSAIKTYRYSVIDEGKQKQLSGTIEVLVATVKNWRISSPSKTSQEEATDGFIAMLNDAESSGNHVTVSKVEDARSLLLLMPVWIICLIFPMIFSQSTTLFTEQSRTMDRTLGSEFQIPAASINIFNGLSIISFAGIYDRLFVPLARAITGKPNGITTLQRIGSGIFFSAVSMVGAAIVERKRLQTAIDFGLVDMPDETVPMSVWWLVPQYLLIGLATVFTGIGLQELFYGQVPNGLKSVGLSLSLSLVGIGSFISGLLISVIQQVTSGDGQYGWFSDNLNHAHLDYFYWLLAGLGTLQMIAFLCYTKK</sequence>
<dbReference type="EMBL" id="CM010723">
    <property type="protein sequence ID" value="RZC75811.1"/>
    <property type="molecule type" value="Genomic_DNA"/>
</dbReference>
<evidence type="ECO:0000256" key="2">
    <source>
        <dbReference type="ARBA" id="ARBA00005982"/>
    </source>
</evidence>
<feature type="transmembrane region" description="Helical" evidence="6">
    <location>
        <begin position="226"/>
        <end position="248"/>
    </location>
</feature>
<dbReference type="AlphaFoldDB" id="A0A4Y7KUL7"/>
<evidence type="ECO:0000256" key="3">
    <source>
        <dbReference type="ARBA" id="ARBA00022692"/>
    </source>
</evidence>